<reference evidence="2" key="1">
    <citation type="submission" date="2021-06" db="EMBL/GenBank/DDBJ databases">
        <title>Propagation of a rapidly emergent carbapenem-resistant Acinetobacter baumannii lineage by various extra-hospital transmission networks.</title>
        <authorList>
            <person name="Calix J."/>
        </authorList>
    </citation>
    <scope>NUCLEOTIDE SEQUENCE</scope>
    <source>
        <strain evidence="2">WU_MDCI_Aw63</strain>
    </source>
</reference>
<name>A0AAW5R858_ACIJU</name>
<feature type="coiled-coil region" evidence="1">
    <location>
        <begin position="97"/>
        <end position="124"/>
    </location>
</feature>
<comment type="caution">
    <text evidence="2">The sequence shown here is derived from an EMBL/GenBank/DDBJ whole genome shotgun (WGS) entry which is preliminary data.</text>
</comment>
<proteinExistence type="predicted"/>
<evidence type="ECO:0000256" key="1">
    <source>
        <dbReference type="SAM" id="Coils"/>
    </source>
</evidence>
<keyword evidence="1" id="KW-0175">Coiled coil</keyword>
<evidence type="ECO:0000313" key="2">
    <source>
        <dbReference type="EMBL" id="MCU4395731.1"/>
    </source>
</evidence>
<dbReference type="Proteomes" id="UP001208534">
    <property type="component" value="Unassembled WGS sequence"/>
</dbReference>
<sequence>MKQIASPIFQSFVVLLSHNQIDGWTSNEIWNNLHLSNDEKEKINQQQLYRLLRKLVRQGHLVKHIHSDNPRLSTFVETESMHEFRKQFDLISIKSDSKKLNFKTNELKEKQKNYENQIKASEQALIDFPELKTEILRRKNQLLHDIEKLKAYTDFLISLLD</sequence>
<dbReference type="AlphaFoldDB" id="A0AAW5R858"/>
<evidence type="ECO:0000313" key="3">
    <source>
        <dbReference type="Proteomes" id="UP001208534"/>
    </source>
</evidence>
<evidence type="ECO:0008006" key="4">
    <source>
        <dbReference type="Google" id="ProtNLM"/>
    </source>
</evidence>
<accession>A0AAW5R858</accession>
<protein>
    <recommendedName>
        <fullName evidence="4">Transcription regulator PadR N-terminal domain-containing protein</fullName>
    </recommendedName>
</protein>
<organism evidence="2 3">
    <name type="scientific">Acinetobacter junii</name>
    <dbReference type="NCBI Taxonomy" id="40215"/>
    <lineage>
        <taxon>Bacteria</taxon>
        <taxon>Pseudomonadati</taxon>
        <taxon>Pseudomonadota</taxon>
        <taxon>Gammaproteobacteria</taxon>
        <taxon>Moraxellales</taxon>
        <taxon>Moraxellaceae</taxon>
        <taxon>Acinetobacter</taxon>
    </lineage>
</organism>
<dbReference type="RefSeq" id="WP_212387683.1">
    <property type="nucleotide sequence ID" value="NZ_CP071973.1"/>
</dbReference>
<dbReference type="EMBL" id="JAHPRE010000005">
    <property type="protein sequence ID" value="MCU4395731.1"/>
    <property type="molecule type" value="Genomic_DNA"/>
</dbReference>
<gene>
    <name evidence="2" type="ORF">KTH64_01820</name>
</gene>